<organism evidence="1 2">
    <name type="scientific">Octopus vulgaris</name>
    <name type="common">Common octopus</name>
    <dbReference type="NCBI Taxonomy" id="6645"/>
    <lineage>
        <taxon>Eukaryota</taxon>
        <taxon>Metazoa</taxon>
        <taxon>Spiralia</taxon>
        <taxon>Lophotrochozoa</taxon>
        <taxon>Mollusca</taxon>
        <taxon>Cephalopoda</taxon>
        <taxon>Coleoidea</taxon>
        <taxon>Octopodiformes</taxon>
        <taxon>Octopoda</taxon>
        <taxon>Incirrata</taxon>
        <taxon>Octopodidae</taxon>
        <taxon>Octopus</taxon>
    </lineage>
</organism>
<gene>
    <name evidence="1" type="ORF">OCTVUL_1B012323</name>
</gene>
<dbReference type="InterPro" id="IPR011029">
    <property type="entry name" value="DEATH-like_dom_sf"/>
</dbReference>
<evidence type="ECO:0000313" key="2">
    <source>
        <dbReference type="Proteomes" id="UP001162480"/>
    </source>
</evidence>
<dbReference type="AlphaFoldDB" id="A0AA36HII3"/>
<comment type="caution">
    <text evidence="1">The sequence shown here is derived from an EMBL/GenBank/DDBJ whole genome shotgun (WGS) entry which is preliminary data.</text>
</comment>
<dbReference type="EMBL" id="CATOCA020000001">
    <property type="protein sequence ID" value="CAJ1099279.1"/>
    <property type="molecule type" value="Genomic_DNA"/>
</dbReference>
<name>A0AA36HII3_OCTVU</name>
<dbReference type="Gene3D" id="1.10.533.10">
    <property type="entry name" value="Death Domain, Fas"/>
    <property type="match status" value="1"/>
</dbReference>
<sequence length="180" mass="20502">MSSHHGREVTHLGCWPYKHSHHNVTEKNKAATTKVHPCGHLVTCEECSNVPLKRCLRCLKHVTSRSRVGIFLGIPAIDQDIIKNVFPCDTVKQSYQMLCEWFINCKPEERTVETLRRGLKDAECFAALEYLSLDERVQSQLRRNISQGLNQFQALLNMNLLDESSSTGNGTEDRTAETNF</sequence>
<keyword evidence="2" id="KW-1185">Reference proteome</keyword>
<reference evidence="1" key="1">
    <citation type="submission" date="2023-08" db="EMBL/GenBank/DDBJ databases">
        <authorList>
            <person name="Alioto T."/>
            <person name="Alioto T."/>
            <person name="Gomez Garrido J."/>
        </authorList>
    </citation>
    <scope>NUCLEOTIDE SEQUENCE</scope>
</reference>
<dbReference type="SUPFAM" id="SSF47986">
    <property type="entry name" value="DEATH domain"/>
    <property type="match status" value="1"/>
</dbReference>
<evidence type="ECO:0000313" key="1">
    <source>
        <dbReference type="EMBL" id="CAJ1099279.1"/>
    </source>
</evidence>
<proteinExistence type="predicted"/>
<dbReference type="Proteomes" id="UP001162480">
    <property type="component" value="Unassembled WGS sequence"/>
</dbReference>
<dbReference type="CDD" id="cd01670">
    <property type="entry name" value="Death"/>
    <property type="match status" value="1"/>
</dbReference>
<accession>A0AA36HII3</accession>
<protein>
    <submittedName>
        <fullName evidence="1">Uncharacterized protein</fullName>
    </submittedName>
</protein>